<protein>
    <submittedName>
        <fullName evidence="1">Uncharacterized protein</fullName>
    </submittedName>
</protein>
<organism evidence="1 2">
    <name type="scientific">Bacteroides acidifaciens</name>
    <dbReference type="NCBI Taxonomy" id="85831"/>
    <lineage>
        <taxon>Bacteria</taxon>
        <taxon>Pseudomonadati</taxon>
        <taxon>Bacteroidota</taxon>
        <taxon>Bacteroidia</taxon>
        <taxon>Bacteroidales</taxon>
        <taxon>Bacteroidaceae</taxon>
        <taxon>Bacteroides</taxon>
    </lineage>
</organism>
<comment type="caution">
    <text evidence="1">The sequence shown here is derived from an EMBL/GenBank/DDBJ whole genome shotgun (WGS) entry which is preliminary data.</text>
</comment>
<evidence type="ECO:0000313" key="2">
    <source>
        <dbReference type="Proteomes" id="UP000305751"/>
    </source>
</evidence>
<keyword evidence="2" id="KW-1185">Reference proteome</keyword>
<evidence type="ECO:0000313" key="1">
    <source>
        <dbReference type="EMBL" id="TGY07135.1"/>
    </source>
</evidence>
<dbReference type="EMBL" id="SRZA01000008">
    <property type="protein sequence ID" value="TGY07135.1"/>
    <property type="molecule type" value="Genomic_DNA"/>
</dbReference>
<accession>A0A4S2B064</accession>
<gene>
    <name evidence="1" type="ORF">E5356_05250</name>
</gene>
<reference evidence="1 2" key="1">
    <citation type="submission" date="2019-04" db="EMBL/GenBank/DDBJ databases">
        <title>Microbes associate with the intestines of laboratory mice.</title>
        <authorList>
            <person name="Navarre W."/>
            <person name="Wong E."/>
            <person name="Huang K."/>
            <person name="Tropini C."/>
            <person name="Ng K."/>
            <person name="Yu B."/>
        </authorList>
    </citation>
    <scope>NUCLEOTIDE SEQUENCE [LARGE SCALE GENOMIC DNA]</scope>
    <source>
        <strain evidence="1 2">NM70_E10</strain>
    </source>
</reference>
<dbReference type="AlphaFoldDB" id="A0A4S2B064"/>
<dbReference type="Proteomes" id="UP000305751">
    <property type="component" value="Unassembled WGS sequence"/>
</dbReference>
<dbReference type="RefSeq" id="WP_136013805.1">
    <property type="nucleotide sequence ID" value="NZ_SRZA01000008.1"/>
</dbReference>
<proteinExistence type="predicted"/>
<sequence length="99" mass="11695">MGLSYDDFCRLDFEEFAAVWKAYAEQRDTNYKDEWQRMRLLATIVIQPHLAKGRKVTPEKLLPFPWDHEKAKKEAPKMSAAQQRKRMEELVAKLGDKLI</sequence>
<name>A0A4S2B064_9BACE</name>